<evidence type="ECO:0000259" key="1">
    <source>
        <dbReference type="Pfam" id="PF13472"/>
    </source>
</evidence>
<organism evidence="2 3">
    <name type="scientific">Dokdonia ponticola</name>
    <dbReference type="NCBI Taxonomy" id="2041041"/>
    <lineage>
        <taxon>Bacteria</taxon>
        <taxon>Pseudomonadati</taxon>
        <taxon>Bacteroidota</taxon>
        <taxon>Flavobacteriia</taxon>
        <taxon>Flavobacteriales</taxon>
        <taxon>Flavobacteriaceae</taxon>
        <taxon>Dokdonia</taxon>
    </lineage>
</organism>
<dbReference type="PANTHER" id="PTHR30383:SF5">
    <property type="entry name" value="SGNH HYDROLASE-TYPE ESTERASE DOMAIN-CONTAINING PROTEIN"/>
    <property type="match status" value="1"/>
</dbReference>
<keyword evidence="3" id="KW-1185">Reference proteome</keyword>
<dbReference type="EMBL" id="JBHSFV010000005">
    <property type="protein sequence ID" value="MFC4634139.1"/>
    <property type="molecule type" value="Genomic_DNA"/>
</dbReference>
<sequence length="244" mass="27536">MSKFTRIAFAALLIHIIFSCTEDDSDYINPPDYEVIILPIGDSRVAGDRPVHESYRYDLWKNLIDNNWDFDFVGSETDASEYPTYSGEIFDKEHAGVGGHTTKDVLISLESTLSVVETPDIVLLGIGGNDLVRTNSYEEAIQNINSIIDILQDHNPEVTIFLEQIAPGNSSSFSEENLELFENFQNAILTISEERSTEDSNVITVDMAMGWTDILLIDDVHYNIYGAKVVGNRYFDAIDLYFER</sequence>
<proteinExistence type="predicted"/>
<dbReference type="GO" id="GO:0016787">
    <property type="term" value="F:hydrolase activity"/>
    <property type="evidence" value="ECO:0007669"/>
    <property type="project" value="UniProtKB-KW"/>
</dbReference>
<evidence type="ECO:0000313" key="2">
    <source>
        <dbReference type="EMBL" id="MFC4634139.1"/>
    </source>
</evidence>
<dbReference type="Pfam" id="PF13472">
    <property type="entry name" value="Lipase_GDSL_2"/>
    <property type="match status" value="1"/>
</dbReference>
<protein>
    <submittedName>
        <fullName evidence="2">SGNH/GDSL hydrolase family protein</fullName>
    </submittedName>
</protein>
<dbReference type="Gene3D" id="3.40.50.1110">
    <property type="entry name" value="SGNH hydrolase"/>
    <property type="match status" value="1"/>
</dbReference>
<dbReference type="PANTHER" id="PTHR30383">
    <property type="entry name" value="THIOESTERASE 1/PROTEASE 1/LYSOPHOSPHOLIPASE L1"/>
    <property type="match status" value="1"/>
</dbReference>
<dbReference type="RefSeq" id="WP_379978366.1">
    <property type="nucleotide sequence ID" value="NZ_JBHSFV010000005.1"/>
</dbReference>
<name>A0ABV9HVF2_9FLAO</name>
<gene>
    <name evidence="2" type="ORF">ACFO3O_09495</name>
</gene>
<accession>A0ABV9HVF2</accession>
<keyword evidence="2" id="KW-0378">Hydrolase</keyword>
<evidence type="ECO:0000313" key="3">
    <source>
        <dbReference type="Proteomes" id="UP001596043"/>
    </source>
</evidence>
<dbReference type="InterPro" id="IPR036514">
    <property type="entry name" value="SGNH_hydro_sf"/>
</dbReference>
<dbReference type="PROSITE" id="PS51257">
    <property type="entry name" value="PROKAR_LIPOPROTEIN"/>
    <property type="match status" value="1"/>
</dbReference>
<feature type="domain" description="SGNH hydrolase-type esterase" evidence="1">
    <location>
        <begin position="77"/>
        <end position="227"/>
    </location>
</feature>
<dbReference type="InterPro" id="IPR051532">
    <property type="entry name" value="Ester_Hydrolysis_Enzymes"/>
</dbReference>
<dbReference type="Proteomes" id="UP001596043">
    <property type="component" value="Unassembled WGS sequence"/>
</dbReference>
<dbReference type="InterPro" id="IPR013830">
    <property type="entry name" value="SGNH_hydro"/>
</dbReference>
<comment type="caution">
    <text evidence="2">The sequence shown here is derived from an EMBL/GenBank/DDBJ whole genome shotgun (WGS) entry which is preliminary data.</text>
</comment>
<reference evidence="3" key="1">
    <citation type="journal article" date="2019" name="Int. J. Syst. Evol. Microbiol.">
        <title>The Global Catalogue of Microorganisms (GCM) 10K type strain sequencing project: providing services to taxonomists for standard genome sequencing and annotation.</title>
        <authorList>
            <consortium name="The Broad Institute Genomics Platform"/>
            <consortium name="The Broad Institute Genome Sequencing Center for Infectious Disease"/>
            <person name="Wu L."/>
            <person name="Ma J."/>
        </authorList>
    </citation>
    <scope>NUCLEOTIDE SEQUENCE [LARGE SCALE GENOMIC DNA]</scope>
    <source>
        <strain evidence="3">YJ-61-S</strain>
    </source>
</reference>
<dbReference type="SUPFAM" id="SSF52266">
    <property type="entry name" value="SGNH hydrolase"/>
    <property type="match status" value="1"/>
</dbReference>